<accession>A0ACB8GW25</accession>
<keyword evidence="2" id="KW-1185">Reference proteome</keyword>
<proteinExistence type="predicted"/>
<gene>
    <name evidence="1" type="ORF">JR316_0008371</name>
</gene>
<evidence type="ECO:0000313" key="1">
    <source>
        <dbReference type="EMBL" id="KAH9479776.1"/>
    </source>
</evidence>
<comment type="caution">
    <text evidence="1">The sequence shown here is derived from an EMBL/GenBank/DDBJ whole genome shotgun (WGS) entry which is preliminary data.</text>
</comment>
<dbReference type="EMBL" id="JAFIQS020000007">
    <property type="protein sequence ID" value="KAH9479776.1"/>
    <property type="molecule type" value="Genomic_DNA"/>
</dbReference>
<sequence length="265" mass="28925">MIFPFSFRFAIPGLFNPFAVPQQPPPTTQPATANRDSLRAAALRIQQSPTSRIIAGSQEPYQYPAAPAYPSSSSSSSSIPLPTNNNRRISRSQLPKIPRRHHSPDTTPTTLRALPLSRKRGWEPTFGAESLASSTGSLNSTGKASSTTSLSFTSPEGYLDTPARYREMMEGDMDMRMSDERRFAQGEFCFALSGCLGRDAELRSPSPFSITFQQPNAVLCESKDQAQAAACALTAARADRRVFAHALSFFVLFISFAFNVDAALD</sequence>
<dbReference type="Proteomes" id="UP000664032">
    <property type="component" value="Unassembled WGS sequence"/>
</dbReference>
<organism evidence="1 2">
    <name type="scientific">Psilocybe cubensis</name>
    <name type="common">Psychedelic mushroom</name>
    <name type="synonym">Stropharia cubensis</name>
    <dbReference type="NCBI Taxonomy" id="181762"/>
    <lineage>
        <taxon>Eukaryota</taxon>
        <taxon>Fungi</taxon>
        <taxon>Dikarya</taxon>
        <taxon>Basidiomycota</taxon>
        <taxon>Agaricomycotina</taxon>
        <taxon>Agaricomycetes</taxon>
        <taxon>Agaricomycetidae</taxon>
        <taxon>Agaricales</taxon>
        <taxon>Agaricineae</taxon>
        <taxon>Strophariaceae</taxon>
        <taxon>Psilocybe</taxon>
    </lineage>
</organism>
<name>A0ACB8GW25_PSICU</name>
<reference evidence="1" key="1">
    <citation type="submission" date="2021-10" db="EMBL/GenBank/DDBJ databases">
        <title>Psilocybe cubensis genome.</title>
        <authorList>
            <person name="Mckernan K.J."/>
            <person name="Crawford S."/>
            <person name="Trippe A."/>
            <person name="Kane L.T."/>
            <person name="Mclaughlin S."/>
        </authorList>
    </citation>
    <scope>NUCLEOTIDE SEQUENCE</scope>
    <source>
        <strain evidence="1">MGC-MH-2018</strain>
    </source>
</reference>
<evidence type="ECO:0000313" key="2">
    <source>
        <dbReference type="Proteomes" id="UP000664032"/>
    </source>
</evidence>
<protein>
    <submittedName>
        <fullName evidence="1">Uncharacterized protein</fullName>
    </submittedName>
</protein>